<accession>A0AAV7JZP9</accession>
<proteinExistence type="predicted"/>
<protein>
    <submittedName>
        <fullName evidence="3">Ubinuclein-2</fullName>
    </submittedName>
</protein>
<feature type="domain" description="Hpc2-related" evidence="2">
    <location>
        <begin position="80"/>
        <end position="126"/>
    </location>
</feature>
<organism evidence="3 4">
    <name type="scientific">Oopsacas minuta</name>
    <dbReference type="NCBI Taxonomy" id="111878"/>
    <lineage>
        <taxon>Eukaryota</taxon>
        <taxon>Metazoa</taxon>
        <taxon>Porifera</taxon>
        <taxon>Hexactinellida</taxon>
        <taxon>Hexasterophora</taxon>
        <taxon>Lyssacinosida</taxon>
        <taxon>Leucopsacidae</taxon>
        <taxon>Oopsacas</taxon>
    </lineage>
</organism>
<evidence type="ECO:0000313" key="4">
    <source>
        <dbReference type="Proteomes" id="UP001165289"/>
    </source>
</evidence>
<evidence type="ECO:0000313" key="3">
    <source>
        <dbReference type="EMBL" id="KAI6654300.1"/>
    </source>
</evidence>
<dbReference type="EMBL" id="JAKMXF010000222">
    <property type="protein sequence ID" value="KAI6654300.1"/>
    <property type="molecule type" value="Genomic_DNA"/>
</dbReference>
<keyword evidence="4" id="KW-1185">Reference proteome</keyword>
<feature type="region of interest" description="Disordered" evidence="1">
    <location>
        <begin position="132"/>
        <end position="236"/>
    </location>
</feature>
<feature type="region of interest" description="Disordered" evidence="1">
    <location>
        <begin position="262"/>
        <end position="288"/>
    </location>
</feature>
<sequence length="810" mass="91319">MSDLDRTIDISVDLKDHMTSEGFPRVNFAKIVKELAKTPTNNENINGSPKPLPTTETEGKVDISRHMNLLQSRKTYKGIREQDFHEVAQGYDTDDSFVDDSEAHEDLAPFETKLEHGTFYVNFGKVTYSDLPHESSEENSMLSPPSPKVKSKQSKSADDQLGSSENLTRPNCIIEHDGYLITPPRKSNKKRKDSTKFNPKMVLKRSKSSKGYSEDTKTEPQAYSQIPPLPRPIEKQLPSNSIQIGSLPSNSSQIERLPKEIPPIGSKKTLQPQSSSQPISKSPQISPKFGDKVGKQFKISPISQIDMNTILLTKFSEASLLVQMELTQDCFTPAFYEKNDIHKFASQIPESLTTILQLFFSHIQVKLNNPVSWNTQESQFQRCLILGKIYACLKRKQDQALTLAIQNYLEHFFVNKLHSFHLILDTILQIIQNAYLCAPLQSLMTNIQPYIDRINENFTDSQDDKQNACKKRFKWSFGLKQLLGSAITAQIELEKNGFGVCQENFTNEQIILQFFNIYVLPFWPKGRMKTSKLYKVTLPFHEHFTQPELVQENKTLPLSTTTICTTIPPIQKTTSTKIGNWKMHMSIGSQETNSNVTNAATQAVTHDIPNDQHAKKHTPIPIAKSLSPTFKINSPKQLSAHPSLLNPELIPVASQMSISSLSKKSPYLKQDLLKLSERSPKQSIPKPELAVRNSPNTQSSYSTELDIKPIIQNTPLTNSYTLTPHSKIDMMPTCILPNQSMLLTPGNAIFANNYTSTISQTNEQMPSFNLINPQNFGQNYTYLQTYPETIIHLKPGSKESSPKNAKSSSQ</sequence>
<dbReference type="Proteomes" id="UP001165289">
    <property type="component" value="Unassembled WGS sequence"/>
</dbReference>
<dbReference type="Pfam" id="PF08729">
    <property type="entry name" value="HUN"/>
    <property type="match status" value="1"/>
</dbReference>
<dbReference type="AlphaFoldDB" id="A0AAV7JZP9"/>
<reference evidence="3 4" key="1">
    <citation type="journal article" date="2023" name="BMC Biol.">
        <title>The compact genome of the sponge Oopsacas minuta (Hexactinellida) is lacking key metazoan core genes.</title>
        <authorList>
            <person name="Santini S."/>
            <person name="Schenkelaars Q."/>
            <person name="Jourda C."/>
            <person name="Duchesne M."/>
            <person name="Belahbib H."/>
            <person name="Rocher C."/>
            <person name="Selva M."/>
            <person name="Riesgo A."/>
            <person name="Vervoort M."/>
            <person name="Leys S.P."/>
            <person name="Kodjabachian L."/>
            <person name="Le Bivic A."/>
            <person name="Borchiellini C."/>
            <person name="Claverie J.M."/>
            <person name="Renard E."/>
        </authorList>
    </citation>
    <scope>NUCLEOTIDE SEQUENCE [LARGE SCALE GENOMIC DNA]</scope>
    <source>
        <strain evidence="3">SPO-2</strain>
    </source>
</reference>
<feature type="region of interest" description="Disordered" evidence="1">
    <location>
        <begin position="678"/>
        <end position="701"/>
    </location>
</feature>
<name>A0AAV7JZP9_9METZ</name>
<feature type="compositionally biased region" description="Low complexity" evidence="1">
    <location>
        <begin position="271"/>
        <end position="288"/>
    </location>
</feature>
<gene>
    <name evidence="3" type="ORF">LOD99_698</name>
</gene>
<feature type="region of interest" description="Disordered" evidence="1">
    <location>
        <begin position="39"/>
        <end position="58"/>
    </location>
</feature>
<evidence type="ECO:0000256" key="1">
    <source>
        <dbReference type="SAM" id="MobiDB-lite"/>
    </source>
</evidence>
<evidence type="ECO:0000259" key="2">
    <source>
        <dbReference type="Pfam" id="PF08729"/>
    </source>
</evidence>
<dbReference type="InterPro" id="IPR014840">
    <property type="entry name" value="HRD"/>
</dbReference>
<comment type="caution">
    <text evidence="3">The sequence shown here is derived from an EMBL/GenBank/DDBJ whole genome shotgun (WGS) entry which is preliminary data.</text>
</comment>